<name>A0AAP0BTD6_9ASPA</name>
<feature type="region of interest" description="Disordered" evidence="1">
    <location>
        <begin position="373"/>
        <end position="421"/>
    </location>
</feature>
<proteinExistence type="predicted"/>
<gene>
    <name evidence="2" type="ORF">KSP39_PZI006078</name>
</gene>
<feature type="region of interest" description="Disordered" evidence="1">
    <location>
        <begin position="324"/>
        <end position="355"/>
    </location>
</feature>
<evidence type="ECO:0000313" key="2">
    <source>
        <dbReference type="EMBL" id="KAK8949555.1"/>
    </source>
</evidence>
<evidence type="ECO:0000313" key="3">
    <source>
        <dbReference type="Proteomes" id="UP001418222"/>
    </source>
</evidence>
<dbReference type="AlphaFoldDB" id="A0AAP0BTD6"/>
<accession>A0AAP0BTD6</accession>
<reference evidence="2 3" key="1">
    <citation type="journal article" date="2022" name="Nat. Plants">
        <title>Genomes of leafy and leafless Platanthera orchids illuminate the evolution of mycoheterotrophy.</title>
        <authorList>
            <person name="Li M.H."/>
            <person name="Liu K.W."/>
            <person name="Li Z."/>
            <person name="Lu H.C."/>
            <person name="Ye Q.L."/>
            <person name="Zhang D."/>
            <person name="Wang J.Y."/>
            <person name="Li Y.F."/>
            <person name="Zhong Z.M."/>
            <person name="Liu X."/>
            <person name="Yu X."/>
            <person name="Liu D.K."/>
            <person name="Tu X.D."/>
            <person name="Liu B."/>
            <person name="Hao Y."/>
            <person name="Liao X.Y."/>
            <person name="Jiang Y.T."/>
            <person name="Sun W.H."/>
            <person name="Chen J."/>
            <person name="Chen Y.Q."/>
            <person name="Ai Y."/>
            <person name="Zhai J.W."/>
            <person name="Wu S.S."/>
            <person name="Zhou Z."/>
            <person name="Hsiao Y.Y."/>
            <person name="Wu W.L."/>
            <person name="Chen Y.Y."/>
            <person name="Lin Y.F."/>
            <person name="Hsu J.L."/>
            <person name="Li C.Y."/>
            <person name="Wang Z.W."/>
            <person name="Zhao X."/>
            <person name="Zhong W.Y."/>
            <person name="Ma X.K."/>
            <person name="Ma L."/>
            <person name="Huang J."/>
            <person name="Chen G.Z."/>
            <person name="Huang M.Z."/>
            <person name="Huang L."/>
            <person name="Peng D.H."/>
            <person name="Luo Y.B."/>
            <person name="Zou S.Q."/>
            <person name="Chen S.P."/>
            <person name="Lan S."/>
            <person name="Tsai W.C."/>
            <person name="Van de Peer Y."/>
            <person name="Liu Z.J."/>
        </authorList>
    </citation>
    <scope>NUCLEOTIDE SEQUENCE [LARGE SCALE GENOMIC DNA]</scope>
    <source>
        <strain evidence="2">Lor287</strain>
    </source>
</reference>
<feature type="compositionally biased region" description="Low complexity" evidence="1">
    <location>
        <begin position="324"/>
        <end position="338"/>
    </location>
</feature>
<organism evidence="2 3">
    <name type="scientific">Platanthera zijinensis</name>
    <dbReference type="NCBI Taxonomy" id="2320716"/>
    <lineage>
        <taxon>Eukaryota</taxon>
        <taxon>Viridiplantae</taxon>
        <taxon>Streptophyta</taxon>
        <taxon>Embryophyta</taxon>
        <taxon>Tracheophyta</taxon>
        <taxon>Spermatophyta</taxon>
        <taxon>Magnoliopsida</taxon>
        <taxon>Liliopsida</taxon>
        <taxon>Asparagales</taxon>
        <taxon>Orchidaceae</taxon>
        <taxon>Orchidoideae</taxon>
        <taxon>Orchideae</taxon>
        <taxon>Orchidinae</taxon>
        <taxon>Platanthera</taxon>
    </lineage>
</organism>
<protein>
    <submittedName>
        <fullName evidence="2">Uncharacterized protein</fullName>
    </submittedName>
</protein>
<feature type="compositionally biased region" description="Low complexity" evidence="1">
    <location>
        <begin position="382"/>
        <end position="417"/>
    </location>
</feature>
<comment type="caution">
    <text evidence="2">The sequence shown here is derived from an EMBL/GenBank/DDBJ whole genome shotgun (WGS) entry which is preliminary data.</text>
</comment>
<dbReference type="EMBL" id="JBBWWQ010000004">
    <property type="protein sequence ID" value="KAK8949555.1"/>
    <property type="molecule type" value="Genomic_DNA"/>
</dbReference>
<evidence type="ECO:0000256" key="1">
    <source>
        <dbReference type="SAM" id="MobiDB-lite"/>
    </source>
</evidence>
<sequence>MHIDRLSNKNSGASLFVRQTQKSINKPKGYLRKQPFLVLLLSCHIALSEVPLAQHWLRRGSVLRSSGYVELPGSFSPFTSKEWKQGRVDYEAPPEASLSERSAMPNRRSASAALSVARRGSALRSSGCVVGPPCWSPGMTIAGSEIREWVYTSSTPDADTMVGSISGIAVSLTLDTFFKIFGLVNGEEDINLESFEYEEMLTLMGYCGDNPNKLLKKHLSAGYKFLANVVGKVLLGKHTAHDHITRQQFLVMSAVVNKKAVNCAKILFNLIKKKNNKKEVCFGRILGIFFNTKATESLVAPTIFINASKRLTCALFGRWERTIPKPSKASSSKTSESTRAVPTTPHPAEESSIPSLDQTLSSSLQQISSAPASLPIPPASPIHPASLVHQPTSPQSPIISSLVQQQQPLEQSQSPDSTTPPLSPFHIIFKISLLYPLSTFFHPQADLQMNQC</sequence>
<keyword evidence="3" id="KW-1185">Reference proteome</keyword>
<dbReference type="Proteomes" id="UP001418222">
    <property type="component" value="Unassembled WGS sequence"/>
</dbReference>